<comment type="caution">
    <text evidence="14">The sequence shown here is derived from an EMBL/GenBank/DDBJ whole genome shotgun (WGS) entry which is preliminary data.</text>
</comment>
<gene>
    <name evidence="14" type="ORF">HK100_001614</name>
</gene>
<evidence type="ECO:0008006" key="16">
    <source>
        <dbReference type="Google" id="ProtNLM"/>
    </source>
</evidence>
<keyword evidence="5" id="KW-0999">Mitochondrion inner membrane</keyword>
<dbReference type="Pfam" id="PF00004">
    <property type="entry name" value="AAA"/>
    <property type="match status" value="1"/>
</dbReference>
<keyword evidence="10" id="KW-0472">Membrane</keyword>
<evidence type="ECO:0000256" key="2">
    <source>
        <dbReference type="ARBA" id="ARBA00007448"/>
    </source>
</evidence>
<feature type="domain" description="BCS1 N-terminal" evidence="13">
    <location>
        <begin position="30"/>
        <end position="256"/>
    </location>
</feature>
<dbReference type="AlphaFoldDB" id="A0AAD5SWJ2"/>
<keyword evidence="7" id="KW-0067">ATP-binding</keyword>
<evidence type="ECO:0000256" key="3">
    <source>
        <dbReference type="ARBA" id="ARBA00022692"/>
    </source>
</evidence>
<reference evidence="14" key="1">
    <citation type="submission" date="2020-05" db="EMBL/GenBank/DDBJ databases">
        <title>Phylogenomic resolution of chytrid fungi.</title>
        <authorList>
            <person name="Stajich J.E."/>
            <person name="Amses K."/>
            <person name="Simmons R."/>
            <person name="Seto K."/>
            <person name="Myers J."/>
            <person name="Bonds A."/>
            <person name="Quandt C.A."/>
            <person name="Barry K."/>
            <person name="Liu P."/>
            <person name="Grigoriev I."/>
            <person name="Longcore J.E."/>
            <person name="James T.Y."/>
        </authorList>
    </citation>
    <scope>NUCLEOTIDE SEQUENCE</scope>
    <source>
        <strain evidence="14">JEL0513</strain>
    </source>
</reference>
<comment type="subcellular location">
    <subcellularLocation>
        <location evidence="1">Mitochondrion inner membrane</location>
        <topology evidence="1">Single-pass membrane protein</topology>
    </subcellularLocation>
</comment>
<dbReference type="InterPro" id="IPR050747">
    <property type="entry name" value="Mitochondrial_chaperone_BCS1"/>
</dbReference>
<keyword evidence="6" id="KW-0378">Hydrolase</keyword>
<dbReference type="InterPro" id="IPR003959">
    <property type="entry name" value="ATPase_AAA_core"/>
</dbReference>
<evidence type="ECO:0000256" key="4">
    <source>
        <dbReference type="ARBA" id="ARBA00022741"/>
    </source>
</evidence>
<dbReference type="SMART" id="SM01024">
    <property type="entry name" value="BCS1_N"/>
    <property type="match status" value="1"/>
</dbReference>
<evidence type="ECO:0000259" key="12">
    <source>
        <dbReference type="SMART" id="SM00382"/>
    </source>
</evidence>
<accession>A0AAD5SWJ2</accession>
<keyword evidence="9" id="KW-0496">Mitochondrion</keyword>
<evidence type="ECO:0000256" key="6">
    <source>
        <dbReference type="ARBA" id="ARBA00022801"/>
    </source>
</evidence>
<evidence type="ECO:0000259" key="13">
    <source>
        <dbReference type="SMART" id="SM01024"/>
    </source>
</evidence>
<proteinExistence type="inferred from homology"/>
<dbReference type="PANTHER" id="PTHR23070">
    <property type="entry name" value="BCS1 AAA-TYPE ATPASE"/>
    <property type="match status" value="1"/>
</dbReference>
<keyword evidence="8" id="KW-1133">Transmembrane helix</keyword>
<dbReference type="Pfam" id="PF08740">
    <property type="entry name" value="BCS1_N"/>
    <property type="match status" value="1"/>
</dbReference>
<dbReference type="GO" id="GO:0005524">
    <property type="term" value="F:ATP binding"/>
    <property type="evidence" value="ECO:0007669"/>
    <property type="project" value="UniProtKB-KW"/>
</dbReference>
<dbReference type="Gene3D" id="3.40.50.300">
    <property type="entry name" value="P-loop containing nucleotide triphosphate hydrolases"/>
    <property type="match status" value="1"/>
</dbReference>
<dbReference type="InterPro" id="IPR027417">
    <property type="entry name" value="P-loop_NTPase"/>
</dbReference>
<dbReference type="EMBL" id="JADGJH010001353">
    <property type="protein sequence ID" value="KAJ3114601.1"/>
    <property type="molecule type" value="Genomic_DNA"/>
</dbReference>
<name>A0AAD5SWJ2_9FUNG</name>
<comment type="catalytic activity">
    <reaction evidence="11">
        <text>ATP + H2O = ADP + phosphate + H(+)</text>
        <dbReference type="Rhea" id="RHEA:13065"/>
        <dbReference type="ChEBI" id="CHEBI:15377"/>
        <dbReference type="ChEBI" id="CHEBI:15378"/>
        <dbReference type="ChEBI" id="CHEBI:30616"/>
        <dbReference type="ChEBI" id="CHEBI:43474"/>
        <dbReference type="ChEBI" id="CHEBI:456216"/>
    </reaction>
    <physiologicalReaction direction="left-to-right" evidence="11">
        <dbReference type="Rhea" id="RHEA:13066"/>
    </physiologicalReaction>
</comment>
<sequence>MSSFLQAFLDSSPIEKGSITSPFHNALFGTGIGLMIASTALRNIHTYFSSYWLFLTAADAELIVASDDDSFSFLADFLAAHNSEMRPNLNLIERATVYLRRLLTLQSHPHILMRSLLVKSTITSTETEGEYIYERNRLHKPTLFYVPNDGDYILSFKDAHIHVSIFTDKEGRAKANENLFEGPRKDVITNSSSKTTITLSVYGHNHTILKQVIQASVDEFFAKQGNKIPVYTAAKQYGEYSWRKFSARSPRFMSSIMLPSSIKETLMNDVKSFLGSEEWYKRQGIPYRRGYMLHGPPGTGKSSFIFALATELCMSISIINLSSPGLTDMDLTTLLGESPKNTILVFEDVDVAMGRGNGDSKKSKDTTMKVEKLVNDTANNKNEIDKVVDSDKKQTTEEISSSLTENSTKSLVTLSGLLNSLDGIIAQEGHIVFLTTNHLSTLPPALLRPGRVDRRFLFPHATAQVTAHLFERFYEQDLGKDAAVVGAEIAKKLKIAEGRKFSVAQLQGFFLRHRDNPQAALDQVEEFLKEVELEAAEETQHLIY</sequence>
<evidence type="ECO:0000256" key="10">
    <source>
        <dbReference type="ARBA" id="ARBA00023136"/>
    </source>
</evidence>
<dbReference type="SMART" id="SM00382">
    <property type="entry name" value="AAA"/>
    <property type="match status" value="1"/>
</dbReference>
<feature type="domain" description="AAA+ ATPase" evidence="12">
    <location>
        <begin position="287"/>
        <end position="462"/>
    </location>
</feature>
<evidence type="ECO:0000313" key="14">
    <source>
        <dbReference type="EMBL" id="KAJ3114601.1"/>
    </source>
</evidence>
<dbReference type="InterPro" id="IPR057495">
    <property type="entry name" value="AAA_lid_BCS1"/>
</dbReference>
<dbReference type="SUPFAM" id="SSF52540">
    <property type="entry name" value="P-loop containing nucleoside triphosphate hydrolases"/>
    <property type="match status" value="1"/>
</dbReference>
<keyword evidence="15" id="KW-1185">Reference proteome</keyword>
<comment type="similarity">
    <text evidence="2">Belongs to the AAA ATPase family. BCS1 subfamily.</text>
</comment>
<dbReference type="InterPro" id="IPR003593">
    <property type="entry name" value="AAA+_ATPase"/>
</dbReference>
<keyword evidence="4" id="KW-0547">Nucleotide-binding</keyword>
<protein>
    <recommendedName>
        <fullName evidence="16">Mitochondrial chaperone BCS1</fullName>
    </recommendedName>
</protein>
<organism evidence="14 15">
    <name type="scientific">Physocladia obscura</name>
    <dbReference type="NCBI Taxonomy" id="109957"/>
    <lineage>
        <taxon>Eukaryota</taxon>
        <taxon>Fungi</taxon>
        <taxon>Fungi incertae sedis</taxon>
        <taxon>Chytridiomycota</taxon>
        <taxon>Chytridiomycota incertae sedis</taxon>
        <taxon>Chytridiomycetes</taxon>
        <taxon>Chytridiales</taxon>
        <taxon>Chytriomycetaceae</taxon>
        <taxon>Physocladia</taxon>
    </lineage>
</organism>
<evidence type="ECO:0000256" key="11">
    <source>
        <dbReference type="ARBA" id="ARBA00048778"/>
    </source>
</evidence>
<dbReference type="GO" id="GO:0005743">
    <property type="term" value="C:mitochondrial inner membrane"/>
    <property type="evidence" value="ECO:0007669"/>
    <property type="project" value="UniProtKB-SubCell"/>
</dbReference>
<dbReference type="InterPro" id="IPR014851">
    <property type="entry name" value="BCS1_N"/>
</dbReference>
<dbReference type="Proteomes" id="UP001211907">
    <property type="component" value="Unassembled WGS sequence"/>
</dbReference>
<evidence type="ECO:0000256" key="8">
    <source>
        <dbReference type="ARBA" id="ARBA00022989"/>
    </source>
</evidence>
<evidence type="ECO:0000256" key="1">
    <source>
        <dbReference type="ARBA" id="ARBA00004434"/>
    </source>
</evidence>
<dbReference type="Pfam" id="PF25426">
    <property type="entry name" value="AAA_lid_BCS1"/>
    <property type="match status" value="1"/>
</dbReference>
<dbReference type="GO" id="GO:0016887">
    <property type="term" value="F:ATP hydrolysis activity"/>
    <property type="evidence" value="ECO:0007669"/>
    <property type="project" value="InterPro"/>
</dbReference>
<evidence type="ECO:0000313" key="15">
    <source>
        <dbReference type="Proteomes" id="UP001211907"/>
    </source>
</evidence>
<evidence type="ECO:0000256" key="7">
    <source>
        <dbReference type="ARBA" id="ARBA00022840"/>
    </source>
</evidence>
<evidence type="ECO:0000256" key="5">
    <source>
        <dbReference type="ARBA" id="ARBA00022792"/>
    </source>
</evidence>
<evidence type="ECO:0000256" key="9">
    <source>
        <dbReference type="ARBA" id="ARBA00023128"/>
    </source>
</evidence>
<keyword evidence="3" id="KW-0812">Transmembrane</keyword>